<dbReference type="EMBL" id="BARS01045608">
    <property type="protein sequence ID" value="GAG34629.1"/>
    <property type="molecule type" value="Genomic_DNA"/>
</dbReference>
<accession>X0WUG5</accession>
<reference evidence="1" key="1">
    <citation type="journal article" date="2014" name="Front. Microbiol.">
        <title>High frequency of phylogenetically diverse reductive dehalogenase-homologous genes in deep subseafloor sedimentary metagenomes.</title>
        <authorList>
            <person name="Kawai M."/>
            <person name="Futagami T."/>
            <person name="Toyoda A."/>
            <person name="Takaki Y."/>
            <person name="Nishi S."/>
            <person name="Hori S."/>
            <person name="Arai W."/>
            <person name="Tsubouchi T."/>
            <person name="Morono Y."/>
            <person name="Uchiyama I."/>
            <person name="Ito T."/>
            <person name="Fujiyama A."/>
            <person name="Inagaki F."/>
            <person name="Takami H."/>
        </authorList>
    </citation>
    <scope>NUCLEOTIDE SEQUENCE</scope>
    <source>
        <strain evidence="1">Expedition CK06-06</strain>
    </source>
</reference>
<protein>
    <submittedName>
        <fullName evidence="1">Uncharacterized protein</fullName>
    </submittedName>
</protein>
<comment type="caution">
    <text evidence="1">The sequence shown here is derived from an EMBL/GenBank/DDBJ whole genome shotgun (WGS) entry which is preliminary data.</text>
</comment>
<evidence type="ECO:0000313" key="1">
    <source>
        <dbReference type="EMBL" id="GAG34629.1"/>
    </source>
</evidence>
<dbReference type="AlphaFoldDB" id="X0WUG5"/>
<name>X0WUG5_9ZZZZ</name>
<sequence>MVIGPELRPHSYIATAKGRFLGAVRELARWWTKVAGRHVPKVGVESLDELRVGLSRHLPDPGPMLNCV</sequence>
<gene>
    <name evidence="1" type="ORF">S01H1_68756</name>
</gene>
<organism evidence="1">
    <name type="scientific">marine sediment metagenome</name>
    <dbReference type="NCBI Taxonomy" id="412755"/>
    <lineage>
        <taxon>unclassified sequences</taxon>
        <taxon>metagenomes</taxon>
        <taxon>ecological metagenomes</taxon>
    </lineage>
</organism>
<proteinExistence type="predicted"/>